<protein>
    <submittedName>
        <fullName evidence="4">Uncharacterized protein</fullName>
    </submittedName>
</protein>
<dbReference type="Pfam" id="PF03333">
    <property type="entry name" value="PapB"/>
    <property type="match status" value="1"/>
</dbReference>
<reference evidence="5" key="1">
    <citation type="submission" date="2018-06" db="EMBL/GenBank/DDBJ databases">
        <authorList>
            <person name="Cea G.-C."/>
            <person name="William W."/>
        </authorList>
    </citation>
    <scope>NUCLEOTIDE SEQUENCE [LARGE SCALE GENOMIC DNA]</scope>
    <source>
        <strain evidence="5">DB21MT-2</strain>
    </source>
</reference>
<dbReference type="OrthoDB" id="6309766at2"/>
<keyword evidence="1" id="KW-0805">Transcription regulation</keyword>
<evidence type="ECO:0000313" key="4">
    <source>
        <dbReference type="EMBL" id="SQH76971.1"/>
    </source>
</evidence>
<organism evidence="4 5">
    <name type="scientific">Shewanella benthica</name>
    <dbReference type="NCBI Taxonomy" id="43661"/>
    <lineage>
        <taxon>Bacteria</taxon>
        <taxon>Pseudomonadati</taxon>
        <taxon>Pseudomonadota</taxon>
        <taxon>Gammaproteobacteria</taxon>
        <taxon>Alteromonadales</taxon>
        <taxon>Shewanellaceae</taxon>
        <taxon>Shewanella</taxon>
    </lineage>
</organism>
<evidence type="ECO:0000256" key="1">
    <source>
        <dbReference type="ARBA" id="ARBA00023015"/>
    </source>
</evidence>
<keyword evidence="2" id="KW-0804">Transcription</keyword>
<proteinExistence type="predicted"/>
<accession>A0A330M3X9</accession>
<evidence type="ECO:0000256" key="3">
    <source>
        <dbReference type="SAM" id="MobiDB-lite"/>
    </source>
</evidence>
<feature type="compositionally biased region" description="Polar residues" evidence="3">
    <location>
        <begin position="83"/>
        <end position="97"/>
    </location>
</feature>
<dbReference type="RefSeq" id="WP_112353014.1">
    <property type="nucleotide sequence ID" value="NZ_LS483452.1"/>
</dbReference>
<dbReference type="EMBL" id="LS483452">
    <property type="protein sequence ID" value="SQH76971.1"/>
    <property type="molecule type" value="Genomic_DNA"/>
</dbReference>
<dbReference type="InterPro" id="IPR053721">
    <property type="entry name" value="Fimbrial_Adhesin_Reg"/>
</dbReference>
<gene>
    <name evidence="4" type="ORF">SHEWBE_3008</name>
</gene>
<dbReference type="Gene3D" id="1.10.10.2690">
    <property type="match status" value="1"/>
</dbReference>
<feature type="region of interest" description="Disordered" evidence="3">
    <location>
        <begin position="83"/>
        <end position="107"/>
    </location>
</feature>
<evidence type="ECO:0000313" key="5">
    <source>
        <dbReference type="Proteomes" id="UP000250123"/>
    </source>
</evidence>
<dbReference type="KEGG" id="sbk:SHEWBE_3008"/>
<dbReference type="AlphaFoldDB" id="A0A330M3X9"/>
<name>A0A330M3X9_9GAMM</name>
<dbReference type="Proteomes" id="UP000250123">
    <property type="component" value="Chromosome SHEWBE"/>
</dbReference>
<sequence>MNYLLPGGEQPKRLQLLLKLTKITSEPQIAALTEHYVNGLPAERAAARFMIETSNLSRAQAKLEKVASIVEQIKELDWSTLNSQPSANANSHKSYQLTDAVKQDGAK</sequence>
<evidence type="ECO:0000256" key="2">
    <source>
        <dbReference type="ARBA" id="ARBA00023163"/>
    </source>
</evidence>
<dbReference type="GO" id="GO:0006355">
    <property type="term" value="P:regulation of DNA-templated transcription"/>
    <property type="evidence" value="ECO:0007669"/>
    <property type="project" value="InterPro"/>
</dbReference>
<dbReference type="InterPro" id="IPR004356">
    <property type="entry name" value="Adhesin_operon_reg_prot"/>
</dbReference>